<evidence type="ECO:0000259" key="2">
    <source>
        <dbReference type="Pfam" id="PF18879"/>
    </source>
</evidence>
<reference evidence="3 4" key="1">
    <citation type="submission" date="2017-10" db="EMBL/GenBank/DDBJ databases">
        <authorList>
            <consortium name="Urmite Genomes"/>
        </authorList>
    </citation>
    <scope>NUCLEOTIDE SEQUENCE [LARGE SCALE GENOMIC DNA]</scope>
    <source>
        <strain evidence="3 4">FB-527</strain>
    </source>
</reference>
<organism evidence="3 4">
    <name type="scientific">Mycobacterium simulans</name>
    <dbReference type="NCBI Taxonomy" id="627089"/>
    <lineage>
        <taxon>Bacteria</taxon>
        <taxon>Bacillati</taxon>
        <taxon>Actinomycetota</taxon>
        <taxon>Actinomycetes</taxon>
        <taxon>Mycobacteriales</taxon>
        <taxon>Mycobacteriaceae</taxon>
        <taxon>Mycobacterium</taxon>
    </lineage>
</organism>
<name>A0A7Z7IPS1_9MYCO</name>
<dbReference type="Pfam" id="PF18879">
    <property type="entry name" value="EspA_EspE"/>
    <property type="match status" value="1"/>
</dbReference>
<keyword evidence="4" id="KW-1185">Reference proteome</keyword>
<sequence>MGSGTELCDKTTNIISGLLASLGEGIPDPGDIFGSSSSLFKQISHKMGLAIPGSNWIGEAADSYLKQNVAQQLRVQAFGDIDRLTGNLVSNQAKYISDTRKVLSAMKNMISGVRKACKKLEKVPIVGKGLSLALAIPPCGSAMSVVGGAMLYLTIMTMNNTSNLKGLLGRLIEMLTTLPTFPGLPKLPIPELPEVAWPPKLPEIPIPGFPTIPGMPEFVWPPTPGRPDFNLPIPGVPEFQWPSIPGIPEFNWPAPGLPIPGFPHLPGLPKIPDLFPGLPGLGELFPGVGNLGGLPTWTDLPRLPDFLSDFAGLPTLSFGDLLSFGQLPGIGQLTATLSQLSQLASPGGQHATMAGMVSGQTSQVVSLAQQSSQQQGAVVDDVSKDDKSGAAGGAGGAERAPIDAGRDRSEWAERVPLI</sequence>
<protein>
    <submittedName>
        <fullName evidence="3">ESX-1 secretion-associated protein EspE</fullName>
    </submittedName>
</protein>
<dbReference type="AlphaFoldDB" id="A0A7Z7IPS1"/>
<evidence type="ECO:0000313" key="3">
    <source>
        <dbReference type="EMBL" id="SOJ57508.1"/>
    </source>
</evidence>
<dbReference type="InterPro" id="IPR043796">
    <property type="entry name" value="ESX-1_EspA/EspE-like"/>
</dbReference>
<evidence type="ECO:0000313" key="4">
    <source>
        <dbReference type="Proteomes" id="UP000554965"/>
    </source>
</evidence>
<comment type="caution">
    <text evidence="3">The sequence shown here is derived from an EMBL/GenBank/DDBJ whole genome shotgun (WGS) entry which is preliminary data.</text>
</comment>
<dbReference type="EMBL" id="OCTY01000002">
    <property type="protein sequence ID" value="SOJ57508.1"/>
    <property type="molecule type" value="Genomic_DNA"/>
</dbReference>
<dbReference type="RefSeq" id="WP_186244909.1">
    <property type="nucleotide sequence ID" value="NZ_OCTY01000002.1"/>
</dbReference>
<feature type="compositionally biased region" description="Basic and acidic residues" evidence="1">
    <location>
        <begin position="400"/>
        <end position="418"/>
    </location>
</feature>
<accession>A0A7Z7IPS1</accession>
<feature type="region of interest" description="Disordered" evidence="1">
    <location>
        <begin position="375"/>
        <end position="418"/>
    </location>
</feature>
<proteinExistence type="predicted"/>
<evidence type="ECO:0000256" key="1">
    <source>
        <dbReference type="SAM" id="MobiDB-lite"/>
    </source>
</evidence>
<feature type="domain" description="ESX-1 secretion-associated protein EspA/EspE-like" evidence="2">
    <location>
        <begin position="22"/>
        <end position="104"/>
    </location>
</feature>
<gene>
    <name evidence="3" type="primary">espE_1</name>
    <name evidence="3" type="ORF">MSIMFB_04986</name>
</gene>
<dbReference type="Proteomes" id="UP000554965">
    <property type="component" value="Unassembled WGS sequence"/>
</dbReference>